<feature type="non-terminal residue" evidence="1">
    <location>
        <position position="1"/>
    </location>
</feature>
<proteinExistence type="predicted"/>
<name>A0ABN7XES7_GIGMA</name>
<protein>
    <submittedName>
        <fullName evidence="1">465_t:CDS:1</fullName>
    </submittedName>
</protein>
<comment type="caution">
    <text evidence="1">The sequence shown here is derived from an EMBL/GenBank/DDBJ whole genome shotgun (WGS) entry which is preliminary data.</text>
</comment>
<dbReference type="EMBL" id="CAJVQB010122881">
    <property type="protein sequence ID" value="CAG8853341.1"/>
    <property type="molecule type" value="Genomic_DNA"/>
</dbReference>
<reference evidence="1 2" key="1">
    <citation type="submission" date="2021-06" db="EMBL/GenBank/DDBJ databases">
        <authorList>
            <person name="Kallberg Y."/>
            <person name="Tangrot J."/>
            <person name="Rosling A."/>
        </authorList>
    </citation>
    <scope>NUCLEOTIDE SEQUENCE [LARGE SCALE GENOMIC DNA]</scope>
    <source>
        <strain evidence="1 2">120-4 pot B 10/14</strain>
    </source>
</reference>
<accession>A0ABN7XES7</accession>
<dbReference type="Proteomes" id="UP000789901">
    <property type="component" value="Unassembled WGS sequence"/>
</dbReference>
<evidence type="ECO:0000313" key="1">
    <source>
        <dbReference type="EMBL" id="CAG8853341.1"/>
    </source>
</evidence>
<sequence>PEIVPGEPIEEPTDSRPNIIAIDALEELQQRVTLQNQTIELLQQQ</sequence>
<keyword evidence="2" id="KW-1185">Reference proteome</keyword>
<gene>
    <name evidence="1" type="ORF">GMARGA_LOCUS42162</name>
</gene>
<feature type="non-terminal residue" evidence="1">
    <location>
        <position position="45"/>
    </location>
</feature>
<organism evidence="1 2">
    <name type="scientific">Gigaspora margarita</name>
    <dbReference type="NCBI Taxonomy" id="4874"/>
    <lineage>
        <taxon>Eukaryota</taxon>
        <taxon>Fungi</taxon>
        <taxon>Fungi incertae sedis</taxon>
        <taxon>Mucoromycota</taxon>
        <taxon>Glomeromycotina</taxon>
        <taxon>Glomeromycetes</taxon>
        <taxon>Diversisporales</taxon>
        <taxon>Gigasporaceae</taxon>
        <taxon>Gigaspora</taxon>
    </lineage>
</organism>
<evidence type="ECO:0000313" key="2">
    <source>
        <dbReference type="Proteomes" id="UP000789901"/>
    </source>
</evidence>